<keyword evidence="2" id="KW-0614">Plasmid</keyword>
<protein>
    <submittedName>
        <fullName evidence="2">Uncharacterized protein</fullName>
    </submittedName>
</protein>
<gene>
    <name evidence="2" type="ORF">RCFBP_mp30015</name>
</gene>
<sequence>MDGNAGGNAGGNADGLGTMGRIGGATEDDGDTTRGCGAGWIVVRGGSQGGIGDEQATRPIDIATASASTGPLATTPRRPCPATPTKQTARLMHRLPKRSLRSEARNRRA</sequence>
<dbReference type="AlphaFoldDB" id="D8P5B7"/>
<geneLocation type="plasmid" evidence="2">
    <name>RCFBPv3_mp</name>
</geneLocation>
<organism evidence="2">
    <name type="scientific">Ralstonia solanacearum CFBP2957</name>
    <dbReference type="NCBI Taxonomy" id="859656"/>
    <lineage>
        <taxon>Bacteria</taxon>
        <taxon>Pseudomonadati</taxon>
        <taxon>Pseudomonadota</taxon>
        <taxon>Betaproteobacteria</taxon>
        <taxon>Burkholderiales</taxon>
        <taxon>Burkholderiaceae</taxon>
        <taxon>Ralstonia</taxon>
        <taxon>Ralstonia solanacearum species complex</taxon>
    </lineage>
</organism>
<reference evidence="2" key="1">
    <citation type="journal article" date="2010" name="BMC Genomics">
        <title>Genomes of three tomato pathogens within the Ralstonia solanacearum species complex reveal significant evolutionary divergence.</title>
        <authorList>
            <person name="Remenant B."/>
            <person name="Coupat-Goutaland B."/>
            <person name="Guidot A."/>
            <person name="Cellier G."/>
            <person name="Wicker E."/>
            <person name="Allen C."/>
            <person name="Fegan M."/>
            <person name="Pruvost O."/>
            <person name="Elbaz M."/>
            <person name="Calteau A."/>
            <person name="Salvignol G."/>
            <person name="Mornico D."/>
            <person name="Mangenot S."/>
            <person name="Barbe V."/>
            <person name="Medigue C."/>
            <person name="Prior P."/>
        </authorList>
    </citation>
    <scope>NUCLEOTIDE SEQUENCE [LARGE SCALE GENOMIC DNA]</scope>
    <source>
        <strain evidence="2">CFBP2957</strain>
        <plasmid evidence="2">RCFBPv3_mp</plasmid>
    </source>
</reference>
<feature type="compositionally biased region" description="Gly residues" evidence="1">
    <location>
        <begin position="1"/>
        <end position="23"/>
    </location>
</feature>
<accession>D8P5B7</accession>
<feature type="compositionally biased region" description="Basic and acidic residues" evidence="1">
    <location>
        <begin position="100"/>
        <end position="109"/>
    </location>
</feature>
<evidence type="ECO:0000256" key="1">
    <source>
        <dbReference type="SAM" id="MobiDB-lite"/>
    </source>
</evidence>
<reference evidence="2" key="2">
    <citation type="submission" date="2010-02" db="EMBL/GenBank/DDBJ databases">
        <authorList>
            <person name="Genoscope - CEA"/>
        </authorList>
    </citation>
    <scope>NUCLEOTIDE SEQUENCE</scope>
    <source>
        <strain evidence="2">CFBP2957</strain>
        <plasmid evidence="2">RCFBPv3_mp</plasmid>
    </source>
</reference>
<evidence type="ECO:0000313" key="2">
    <source>
        <dbReference type="EMBL" id="CBJ54103.1"/>
    </source>
</evidence>
<proteinExistence type="predicted"/>
<feature type="region of interest" description="Disordered" evidence="1">
    <location>
        <begin position="64"/>
        <end position="109"/>
    </location>
</feature>
<dbReference type="EMBL" id="FP885907">
    <property type="protein sequence ID" value="CBJ54103.1"/>
    <property type="molecule type" value="Genomic_DNA"/>
</dbReference>
<name>D8P5B7_RALSL</name>
<feature type="region of interest" description="Disordered" evidence="1">
    <location>
        <begin position="1"/>
        <end position="34"/>
    </location>
</feature>